<feature type="active site" evidence="3">
    <location>
        <position position="67"/>
    </location>
</feature>
<proteinExistence type="inferred from homology"/>
<organism evidence="6 7">
    <name type="scientific">Berkelbacteria bacterium GW2011_GWA2_38_9</name>
    <dbReference type="NCBI Taxonomy" id="1618334"/>
    <lineage>
        <taxon>Bacteria</taxon>
        <taxon>Candidatus Berkelbacteria</taxon>
    </lineage>
</organism>
<dbReference type="CDD" id="cd02869">
    <property type="entry name" value="PseudoU_synth_RluA_like"/>
    <property type="match status" value="1"/>
</dbReference>
<dbReference type="InterPro" id="IPR006224">
    <property type="entry name" value="PsdUridine_synth_RluA-like_CS"/>
</dbReference>
<feature type="domain" description="Pseudouridine synthase RsuA/RluA-like" evidence="5">
    <location>
        <begin position="9"/>
        <end position="175"/>
    </location>
</feature>
<dbReference type="PANTHER" id="PTHR21600:SF44">
    <property type="entry name" value="RIBOSOMAL LARGE SUBUNIT PSEUDOURIDINE SYNTHASE D"/>
    <property type="match status" value="1"/>
</dbReference>
<dbReference type="Gene3D" id="3.30.2350.10">
    <property type="entry name" value="Pseudouridine synthase"/>
    <property type="match status" value="1"/>
</dbReference>
<dbReference type="PROSITE" id="PS01129">
    <property type="entry name" value="PSI_RLU"/>
    <property type="match status" value="1"/>
</dbReference>
<evidence type="ECO:0000313" key="7">
    <source>
        <dbReference type="Proteomes" id="UP000033934"/>
    </source>
</evidence>
<comment type="similarity">
    <text evidence="1 4">Belongs to the pseudouridine synthase RluA family.</text>
</comment>
<comment type="function">
    <text evidence="4">Responsible for synthesis of pseudouridine from uracil.</text>
</comment>
<comment type="catalytic activity">
    <reaction evidence="4">
        <text>a uridine in RNA = a pseudouridine in RNA</text>
        <dbReference type="Rhea" id="RHEA:48348"/>
        <dbReference type="Rhea" id="RHEA-COMP:12068"/>
        <dbReference type="Rhea" id="RHEA-COMP:12069"/>
        <dbReference type="ChEBI" id="CHEBI:65314"/>
        <dbReference type="ChEBI" id="CHEBI:65315"/>
    </reaction>
</comment>
<dbReference type="EC" id="5.4.99.-" evidence="4"/>
<name>A0A0G0NWR4_9BACT</name>
<dbReference type="GO" id="GO:0009982">
    <property type="term" value="F:pseudouridine synthase activity"/>
    <property type="evidence" value="ECO:0007669"/>
    <property type="project" value="InterPro"/>
</dbReference>
<evidence type="ECO:0000313" key="6">
    <source>
        <dbReference type="EMBL" id="KKQ90299.1"/>
    </source>
</evidence>
<dbReference type="Pfam" id="PF00849">
    <property type="entry name" value="PseudoU_synth_2"/>
    <property type="match status" value="1"/>
</dbReference>
<dbReference type="PATRIC" id="fig|1618334.3.peg.181"/>
<dbReference type="Proteomes" id="UP000033934">
    <property type="component" value="Unassembled WGS sequence"/>
</dbReference>
<gene>
    <name evidence="6" type="ORF">UT11_C0009G0002</name>
</gene>
<reference evidence="6 7" key="1">
    <citation type="journal article" date="2015" name="Nature">
        <title>rRNA introns, odd ribosomes, and small enigmatic genomes across a large radiation of phyla.</title>
        <authorList>
            <person name="Brown C.T."/>
            <person name="Hug L.A."/>
            <person name="Thomas B.C."/>
            <person name="Sharon I."/>
            <person name="Castelle C.J."/>
            <person name="Singh A."/>
            <person name="Wilkins M.J."/>
            <person name="Williams K.H."/>
            <person name="Banfield J.F."/>
        </authorList>
    </citation>
    <scope>NUCLEOTIDE SEQUENCE [LARGE SCALE GENOMIC DNA]</scope>
</reference>
<sequence>MQIIFEDSDILVLNKPAGQLVHADFKNTDSKTVVDEILEYYPDIKEAVLEPGNPISEVRPGIVHRLDKDTSGLLVVAKNCNTLLKMQNLFREHKVHKYYTALLFGNLPNRTEVDTYLSYSSKNKRTIQINHGQKGWQAISIFSPTNHLQFQKQDLTLCQVEIKTGRTHQIRIQAASIQHPVIGDEMYGSKPSKRLSQTLQINRQFLHASKLSFPHPQTQKLITFETQIPEDLEVIKHQLSKSFDF</sequence>
<evidence type="ECO:0000256" key="4">
    <source>
        <dbReference type="RuleBase" id="RU362028"/>
    </source>
</evidence>
<dbReference type="GO" id="GO:0140098">
    <property type="term" value="F:catalytic activity, acting on RNA"/>
    <property type="evidence" value="ECO:0007669"/>
    <property type="project" value="UniProtKB-ARBA"/>
</dbReference>
<protein>
    <recommendedName>
        <fullName evidence="4">Pseudouridine synthase</fullName>
        <ecNumber evidence="4">5.4.99.-</ecNumber>
    </recommendedName>
</protein>
<dbReference type="InterPro" id="IPR050188">
    <property type="entry name" value="RluA_PseudoU_synthase"/>
</dbReference>
<accession>A0A0G0NWR4</accession>
<dbReference type="SUPFAM" id="SSF55120">
    <property type="entry name" value="Pseudouridine synthase"/>
    <property type="match status" value="1"/>
</dbReference>
<dbReference type="InterPro" id="IPR006225">
    <property type="entry name" value="PsdUridine_synth_RluC/D"/>
</dbReference>
<dbReference type="GO" id="GO:0003723">
    <property type="term" value="F:RNA binding"/>
    <property type="evidence" value="ECO:0007669"/>
    <property type="project" value="InterPro"/>
</dbReference>
<dbReference type="InterPro" id="IPR020103">
    <property type="entry name" value="PsdUridine_synth_cat_dom_sf"/>
</dbReference>
<dbReference type="PANTHER" id="PTHR21600">
    <property type="entry name" value="MITOCHONDRIAL RNA PSEUDOURIDINE SYNTHASE"/>
    <property type="match status" value="1"/>
</dbReference>
<evidence type="ECO:0000256" key="1">
    <source>
        <dbReference type="ARBA" id="ARBA00010876"/>
    </source>
</evidence>
<comment type="caution">
    <text evidence="6">The sequence shown here is derived from an EMBL/GenBank/DDBJ whole genome shotgun (WGS) entry which is preliminary data.</text>
</comment>
<keyword evidence="2 4" id="KW-0413">Isomerase</keyword>
<dbReference type="GO" id="GO:0000455">
    <property type="term" value="P:enzyme-directed rRNA pseudouridine synthesis"/>
    <property type="evidence" value="ECO:0007669"/>
    <property type="project" value="TreeGrafter"/>
</dbReference>
<evidence type="ECO:0000256" key="2">
    <source>
        <dbReference type="ARBA" id="ARBA00023235"/>
    </source>
</evidence>
<dbReference type="InterPro" id="IPR006145">
    <property type="entry name" value="PsdUridine_synth_RsuA/RluA"/>
</dbReference>
<dbReference type="AlphaFoldDB" id="A0A0G0NWR4"/>
<evidence type="ECO:0000256" key="3">
    <source>
        <dbReference type="PIRSR" id="PIRSR606225-1"/>
    </source>
</evidence>
<evidence type="ECO:0000259" key="5">
    <source>
        <dbReference type="Pfam" id="PF00849"/>
    </source>
</evidence>
<dbReference type="EMBL" id="LBVO01000009">
    <property type="protein sequence ID" value="KKQ90299.1"/>
    <property type="molecule type" value="Genomic_DNA"/>
</dbReference>
<dbReference type="NCBIfam" id="TIGR00005">
    <property type="entry name" value="rluA_subfam"/>
    <property type="match status" value="1"/>
</dbReference>